<evidence type="ECO:0000313" key="2">
    <source>
        <dbReference type="EMBL" id="AFZ56320.1"/>
    </source>
</evidence>
<evidence type="ECO:0000259" key="1">
    <source>
        <dbReference type="SMART" id="SM00912"/>
    </source>
</evidence>
<name>K9ZD84_ANACC</name>
<gene>
    <name evidence="2" type="ordered locus">Anacy_0735</name>
</gene>
<accession>K9ZD84</accession>
<dbReference type="Proteomes" id="UP000010474">
    <property type="component" value="Chromosome"/>
</dbReference>
<dbReference type="PATRIC" id="fig|272123.3.peg.805"/>
<dbReference type="Gene3D" id="2.160.20.10">
    <property type="entry name" value="Single-stranded right-handed beta-helix, Pectin lyase-like"/>
    <property type="match status" value="2"/>
</dbReference>
<dbReference type="SMART" id="SM00912">
    <property type="entry name" value="Haemagg_act"/>
    <property type="match status" value="1"/>
</dbReference>
<dbReference type="KEGG" id="acy:Anacy_0735"/>
<dbReference type="InterPro" id="IPR012334">
    <property type="entry name" value="Pectin_lyas_fold"/>
</dbReference>
<sequence length="930" mass="95936">MMRVKPFLLMLTTGLLTPGIMLTAIFLWSLGAMAKPTVGIAKPTVGIAQVTSDGTTKTTVNIVGNDFTILNGMEKGHNLFHSFSNFSVPTGGSAKFDLTNTPNITTIFSRVTGGNISHIDGLIQTLNSNNPASLFLINPNGIVFGPSAKLDISGSFVGTTANSIKFADGFAFNATDATTPPLLTMSAPIGLQLGANAGTIRTQGTPALNFLFRASQIFKAQTVALVGSEIDINQTGLANADGRVELWALQNAEVGLNNQAGLQLTSPTSADWGTITLRQSSLIDTSGINGGAINIRGRGLTLQEGSGISSATGAFGQGQGITVKTTEFIDLLGVSAPENYDTPGLFTSVFGTGARAGDITIETERLRIANGAWLQSTNNGFTFTFTPINDASTGNITVHAKDVEVNGYNPFGIPFNGISIFRPSSITTLVSGGNRNNSGSITIEADRVRLLNGGHISTDLLGFNFPGFESITTGKSGDISIKSAESLEIKGATPNNFTSAVISSIQLFADGQGGNITIDTGYLQLADGGTVSSALSGAGKAGNIEIYAQDVEVSDPVFDSINNGVSGITVAVADSAVGQGGNITLESDRLRVFNGGQITSSSLGQGAAGNINLQVKNIDVEGISQTIVNGRQLPSAIAASSATSFAAGSINIKQSDTISVRNGAEITVSNTGTGDAGDLNISADKIFLDNGASLRSEVNGGSLGDIELQANDVLLLRHGSNITTNASGTSTGGNIDINAGFIIALADENSDIVANAVLGSGGNIQIATQGIFGLEFRPQITAKSDITASSQFGLSGTVQVNTVGLDPSSGLVELPENVTDPSQQIATGCSHNTGSSFVATGRGGIPQNPNQEIRSNIYDGLHLNTWSDIRDISAYRGESAVAAQIPPSPKTLISATSWHRNAQGKIELLADKSLIQVQQPLTCVAIPKSS</sequence>
<reference evidence="3" key="1">
    <citation type="journal article" date="2013" name="Proc. Natl. Acad. Sci. U.S.A.">
        <title>Improving the coverage of the cyanobacterial phylum using diversity-driven genome sequencing.</title>
        <authorList>
            <person name="Shih P.M."/>
            <person name="Wu D."/>
            <person name="Latifi A."/>
            <person name="Axen S.D."/>
            <person name="Fewer D.P."/>
            <person name="Talla E."/>
            <person name="Calteau A."/>
            <person name="Cai F."/>
            <person name="Tandeau de Marsac N."/>
            <person name="Rippka R."/>
            <person name="Herdman M."/>
            <person name="Sivonen K."/>
            <person name="Coursin T."/>
            <person name="Laurent T."/>
            <person name="Goodwin L."/>
            <person name="Nolan M."/>
            <person name="Davenport K.W."/>
            <person name="Han C.S."/>
            <person name="Rubin E.M."/>
            <person name="Eisen J.A."/>
            <person name="Woyke T."/>
            <person name="Gugger M."/>
            <person name="Kerfeld C.A."/>
        </authorList>
    </citation>
    <scope>NUCLEOTIDE SEQUENCE [LARGE SCALE GENOMIC DNA]</scope>
    <source>
        <strain evidence="3">ATCC 27899 / PCC 7122</strain>
    </source>
</reference>
<dbReference type="HOGENOM" id="CLU_001325_0_0_3"/>
<dbReference type="Pfam" id="PF05860">
    <property type="entry name" value="TPS"/>
    <property type="match status" value="1"/>
</dbReference>
<feature type="domain" description="Filamentous haemagglutinin FhaB/tRNA nuclease CdiA-like TPS" evidence="1">
    <location>
        <begin position="32"/>
        <end position="167"/>
    </location>
</feature>
<dbReference type="AlphaFoldDB" id="K9ZD84"/>
<dbReference type="EMBL" id="CP003659">
    <property type="protein sequence ID" value="AFZ56320.1"/>
    <property type="molecule type" value="Genomic_DNA"/>
</dbReference>
<dbReference type="InterPro" id="IPR008638">
    <property type="entry name" value="FhaB/CdiA-like_TPS"/>
</dbReference>
<protein>
    <submittedName>
        <fullName evidence="2">Filamentous hemagglutinin family outer membrane protein</fullName>
    </submittedName>
</protein>
<dbReference type="NCBIfam" id="TIGR01901">
    <property type="entry name" value="adhes_NPXG"/>
    <property type="match status" value="1"/>
</dbReference>
<dbReference type="STRING" id="272123.Anacy_0735"/>
<keyword evidence="3" id="KW-1185">Reference proteome</keyword>
<proteinExistence type="predicted"/>
<dbReference type="eggNOG" id="COG3210">
    <property type="taxonomic scope" value="Bacteria"/>
</dbReference>
<dbReference type="SUPFAM" id="SSF51126">
    <property type="entry name" value="Pectin lyase-like"/>
    <property type="match status" value="2"/>
</dbReference>
<dbReference type="InterPro" id="IPR011050">
    <property type="entry name" value="Pectin_lyase_fold/virulence"/>
</dbReference>
<dbReference type="OrthoDB" id="524079at2"/>
<evidence type="ECO:0000313" key="3">
    <source>
        <dbReference type="Proteomes" id="UP000010474"/>
    </source>
</evidence>
<organism evidence="2 3">
    <name type="scientific">Anabaena cylindrica (strain ATCC 27899 / PCC 7122)</name>
    <dbReference type="NCBI Taxonomy" id="272123"/>
    <lineage>
        <taxon>Bacteria</taxon>
        <taxon>Bacillati</taxon>
        <taxon>Cyanobacteriota</taxon>
        <taxon>Cyanophyceae</taxon>
        <taxon>Nostocales</taxon>
        <taxon>Nostocaceae</taxon>
        <taxon>Anabaena</taxon>
    </lineage>
</organism>